<protein>
    <submittedName>
        <fullName evidence="1">Uncharacterized protein</fullName>
    </submittedName>
</protein>
<evidence type="ECO:0000313" key="1">
    <source>
        <dbReference type="EMBL" id="OMD12813.1"/>
    </source>
</evidence>
<reference evidence="1 2" key="1">
    <citation type="submission" date="2016-11" db="EMBL/GenBank/DDBJ databases">
        <title>Paenibacillus species isolates.</title>
        <authorList>
            <person name="Beno S.M."/>
        </authorList>
    </citation>
    <scope>NUCLEOTIDE SEQUENCE [LARGE SCALE GENOMIC DNA]</scope>
    <source>
        <strain evidence="1 2">FSL H7-0433</strain>
    </source>
</reference>
<dbReference type="Proteomes" id="UP000187158">
    <property type="component" value="Unassembled WGS sequence"/>
</dbReference>
<dbReference type="RefSeq" id="WP_218641476.1">
    <property type="nucleotide sequence ID" value="NZ_MPVP01000322.1"/>
</dbReference>
<organism evidence="1 2">
    <name type="scientific">Paenibacillus odorifer</name>
    <dbReference type="NCBI Taxonomy" id="189426"/>
    <lineage>
        <taxon>Bacteria</taxon>
        <taxon>Bacillati</taxon>
        <taxon>Bacillota</taxon>
        <taxon>Bacilli</taxon>
        <taxon>Bacillales</taxon>
        <taxon>Paenibacillaceae</taxon>
        <taxon>Paenibacillus</taxon>
    </lineage>
</organism>
<gene>
    <name evidence="1" type="ORF">BSO21_28275</name>
</gene>
<sequence>VLVDHGDAYPRSIVLNKGDGASYNEVDLFNIPGKIGANATGVSIGGFEMSPANYIVAMNSVDHSLVKEYTSFEMVGLETDQRDVILSVLPKSNLSSTSVNHITLAKYVGTNLIASIPKLVKITDDKMMVLWQEFDKENHPGDLKYVLIDGAGKATSDIQTIKHFALSECSPIISGDKIIWYTNNKGSRVFYSIPLN</sequence>
<comment type="caution">
    <text evidence="1">The sequence shown here is derived from an EMBL/GenBank/DDBJ whole genome shotgun (WGS) entry which is preliminary data.</text>
</comment>
<evidence type="ECO:0000313" key="2">
    <source>
        <dbReference type="Proteomes" id="UP000187158"/>
    </source>
</evidence>
<name>A0ABX3GF99_9BACL</name>
<feature type="non-terminal residue" evidence="1">
    <location>
        <position position="1"/>
    </location>
</feature>
<proteinExistence type="predicted"/>
<accession>A0ABX3GF99</accession>
<dbReference type="EMBL" id="MPVP01000322">
    <property type="protein sequence ID" value="OMD12813.1"/>
    <property type="molecule type" value="Genomic_DNA"/>
</dbReference>
<keyword evidence="2" id="KW-1185">Reference proteome</keyword>